<keyword evidence="4" id="KW-1185">Reference proteome</keyword>
<sequence length="147" mass="16562">MDKSWMGTNRIKKPYIDGVAAFIDYAVHNLLKTSNIDPRGNKQHLTMPCPCTNCLNHIDHTVEEVHLHLFSNGIDLNYTNWIKHGENYEPSISAPTPVNATPTHDTDENEEGKPLSAGKPSEVSAELFHKAHLYVIQNTDEIVPYIE</sequence>
<feature type="compositionally biased region" description="Polar residues" evidence="1">
    <location>
        <begin position="93"/>
        <end position="103"/>
    </location>
</feature>
<evidence type="ECO:0000313" key="4">
    <source>
        <dbReference type="Proteomes" id="UP000326396"/>
    </source>
</evidence>
<name>A0A5N6MM79_9ASTR</name>
<dbReference type="Proteomes" id="UP000326396">
    <property type="component" value="Linkage Group LG5"/>
</dbReference>
<gene>
    <name evidence="3" type="ORF">E3N88_30452</name>
</gene>
<reference evidence="3 4" key="1">
    <citation type="submission" date="2019-05" db="EMBL/GenBank/DDBJ databases">
        <title>Mikania micrantha, genome provides insights into the molecular mechanism of rapid growth.</title>
        <authorList>
            <person name="Liu B."/>
        </authorList>
    </citation>
    <scope>NUCLEOTIDE SEQUENCE [LARGE SCALE GENOMIC DNA]</scope>
    <source>
        <strain evidence="3">NLD-2019</strain>
        <tissue evidence="3">Leaf</tissue>
    </source>
</reference>
<evidence type="ECO:0000256" key="1">
    <source>
        <dbReference type="SAM" id="MobiDB-lite"/>
    </source>
</evidence>
<dbReference type="Pfam" id="PF13963">
    <property type="entry name" value="Transpos_assoc"/>
    <property type="match status" value="1"/>
</dbReference>
<protein>
    <recommendedName>
        <fullName evidence="2">Transposase-associated domain-containing protein</fullName>
    </recommendedName>
</protein>
<dbReference type="EMBL" id="SZYD01000015">
    <property type="protein sequence ID" value="KAD3641228.1"/>
    <property type="molecule type" value="Genomic_DNA"/>
</dbReference>
<dbReference type="OrthoDB" id="1729146at2759"/>
<evidence type="ECO:0000313" key="3">
    <source>
        <dbReference type="EMBL" id="KAD3641228.1"/>
    </source>
</evidence>
<accession>A0A5N6MM79</accession>
<dbReference type="InterPro" id="IPR029480">
    <property type="entry name" value="Transpos_assoc"/>
</dbReference>
<evidence type="ECO:0000259" key="2">
    <source>
        <dbReference type="Pfam" id="PF13963"/>
    </source>
</evidence>
<dbReference type="AlphaFoldDB" id="A0A5N6MM79"/>
<comment type="caution">
    <text evidence="3">The sequence shown here is derived from an EMBL/GenBank/DDBJ whole genome shotgun (WGS) entry which is preliminary data.</text>
</comment>
<organism evidence="3 4">
    <name type="scientific">Mikania micrantha</name>
    <name type="common">bitter vine</name>
    <dbReference type="NCBI Taxonomy" id="192012"/>
    <lineage>
        <taxon>Eukaryota</taxon>
        <taxon>Viridiplantae</taxon>
        <taxon>Streptophyta</taxon>
        <taxon>Embryophyta</taxon>
        <taxon>Tracheophyta</taxon>
        <taxon>Spermatophyta</taxon>
        <taxon>Magnoliopsida</taxon>
        <taxon>eudicotyledons</taxon>
        <taxon>Gunneridae</taxon>
        <taxon>Pentapetalae</taxon>
        <taxon>asterids</taxon>
        <taxon>campanulids</taxon>
        <taxon>Asterales</taxon>
        <taxon>Asteraceae</taxon>
        <taxon>Asteroideae</taxon>
        <taxon>Heliantheae alliance</taxon>
        <taxon>Eupatorieae</taxon>
        <taxon>Mikania</taxon>
    </lineage>
</organism>
<proteinExistence type="predicted"/>
<feature type="domain" description="Transposase-associated" evidence="2">
    <location>
        <begin position="3"/>
        <end position="86"/>
    </location>
</feature>
<feature type="region of interest" description="Disordered" evidence="1">
    <location>
        <begin position="90"/>
        <end position="120"/>
    </location>
</feature>